<proteinExistence type="predicted"/>
<dbReference type="EMBL" id="AVBC01000023">
    <property type="protein sequence ID" value="ERL51572.1"/>
    <property type="molecule type" value="Genomic_DNA"/>
</dbReference>
<reference evidence="1 2" key="1">
    <citation type="submission" date="2013-08" db="EMBL/GenBank/DDBJ databases">
        <title>draft genome of Halomonas huanghegensis, strain BJGMM-B45T.</title>
        <authorList>
            <person name="Miao C."/>
            <person name="Wan Y."/>
            <person name="Jin W."/>
        </authorList>
    </citation>
    <scope>NUCLEOTIDE SEQUENCE [LARGE SCALE GENOMIC DNA]</scope>
    <source>
        <strain evidence="1 2">BJGMM-B45</strain>
    </source>
</reference>
<dbReference type="Proteomes" id="UP000019113">
    <property type="component" value="Unassembled WGS sequence"/>
</dbReference>
<accession>W1N7P2</accession>
<organism evidence="1 2">
    <name type="scientific">Halomonas huangheensis</name>
    <dbReference type="NCBI Taxonomy" id="1178482"/>
    <lineage>
        <taxon>Bacteria</taxon>
        <taxon>Pseudomonadati</taxon>
        <taxon>Pseudomonadota</taxon>
        <taxon>Gammaproteobacteria</taxon>
        <taxon>Oceanospirillales</taxon>
        <taxon>Halomonadaceae</taxon>
        <taxon>Halomonas</taxon>
    </lineage>
</organism>
<comment type="caution">
    <text evidence="1">The sequence shown here is derived from an EMBL/GenBank/DDBJ whole genome shotgun (WGS) entry which is preliminary data.</text>
</comment>
<name>W1N7P2_9GAMM</name>
<dbReference type="AlphaFoldDB" id="W1N7P2"/>
<evidence type="ECO:0000313" key="2">
    <source>
        <dbReference type="Proteomes" id="UP000019113"/>
    </source>
</evidence>
<evidence type="ECO:0000313" key="1">
    <source>
        <dbReference type="EMBL" id="ERL51572.1"/>
    </source>
</evidence>
<gene>
    <name evidence="1" type="ORF">BJB45_13020</name>
</gene>
<sequence length="30" mass="3602">MHQASMTTEDMFDLLTYCDQHARSERSRQL</sequence>
<protein>
    <submittedName>
        <fullName evidence="1">Uncharacterized protein</fullName>
    </submittedName>
</protein>
<keyword evidence="2" id="KW-1185">Reference proteome</keyword>